<dbReference type="SUPFAM" id="SSF55785">
    <property type="entry name" value="PYP-like sensor domain (PAS domain)"/>
    <property type="match status" value="2"/>
</dbReference>
<dbReference type="InterPro" id="IPR013656">
    <property type="entry name" value="PAS_4"/>
</dbReference>
<dbReference type="GO" id="GO:0005524">
    <property type="term" value="F:ATP binding"/>
    <property type="evidence" value="ECO:0007669"/>
    <property type="project" value="UniProtKB-KW"/>
</dbReference>
<evidence type="ECO:0000259" key="15">
    <source>
        <dbReference type="PROSITE" id="PS50113"/>
    </source>
</evidence>
<dbReference type="Gene3D" id="1.10.287.130">
    <property type="match status" value="1"/>
</dbReference>
<keyword evidence="17" id="KW-1185">Reference proteome</keyword>
<feature type="domain" description="PAC" evidence="15">
    <location>
        <begin position="237"/>
        <end position="289"/>
    </location>
</feature>
<dbReference type="RefSeq" id="WP_091688699.1">
    <property type="nucleotide sequence ID" value="NZ_CAAGSJ010000003.1"/>
</dbReference>
<dbReference type="GO" id="GO:0000155">
    <property type="term" value="F:phosphorelay sensor kinase activity"/>
    <property type="evidence" value="ECO:0007669"/>
    <property type="project" value="InterPro"/>
</dbReference>
<sequence>MTMKNEDKTSEKIEVLEKTIKELRDELELVNKEAREKEEFYKLHLDNLNDVIFSVDKEGNFTYISSAIENFTGYMPEEVIGTAFIKYIHPEDLSGLLDDMDLTLKGEHKPYMFRVIAKSGKITHVHTSSKGIVRNGEVIGLNGIMVNIDQLKKVELELMKEKEKAQHYLNVSNVIFVALDRNQKISLVNRKAVEILGYSEKELLGSNWLNMFIPENIYDNVEGMFNTIMSGDIEQFKYYDNPIITRSGEERIISWNNSILYDNNGNISGLLASGIDVTEKKAAERALLSAKLEAETANQAKTIFIANMSHELRTPLNSVIGFSEILLEKKFGDINEKQEKYINNIYTSGRRLLGVFNLMLEVSNIESEVAKLDYKTIELRELIDTLRKYFITIVLEKEQALSFNINTDIKYIIADIEKVEQSLINLIDNASKFSKNGSLIKVDIQNTDKDIVFKVSDKGIGISEENMDQLFNPFTQIDPSSTRAHGGMGLGLSLAKKYSELHGGSLNVRSELNKGSSFTFTIPLKPEINTTDLSEKDKM</sequence>
<keyword evidence="6" id="KW-0808">Transferase</keyword>
<dbReference type="Pfam" id="PF08448">
    <property type="entry name" value="PAS_4"/>
    <property type="match status" value="1"/>
</dbReference>
<keyword evidence="11" id="KW-0472">Membrane</keyword>
<comment type="subcellular location">
    <subcellularLocation>
        <location evidence="2">Cell membrane</location>
    </subcellularLocation>
</comment>
<comment type="catalytic activity">
    <reaction evidence="1">
        <text>ATP + protein L-histidine = ADP + protein N-phospho-L-histidine.</text>
        <dbReference type="EC" id="2.7.13.3"/>
    </reaction>
</comment>
<evidence type="ECO:0000256" key="2">
    <source>
        <dbReference type="ARBA" id="ARBA00004236"/>
    </source>
</evidence>
<feature type="domain" description="Histidine kinase" evidence="13">
    <location>
        <begin position="307"/>
        <end position="526"/>
    </location>
</feature>
<accession>A0A1H9YGA2</accession>
<dbReference type="SMART" id="SM00086">
    <property type="entry name" value="PAC"/>
    <property type="match status" value="2"/>
</dbReference>
<keyword evidence="9" id="KW-0067">ATP-binding</keyword>
<keyword evidence="4" id="KW-1003">Cell membrane</keyword>
<evidence type="ECO:0000256" key="10">
    <source>
        <dbReference type="ARBA" id="ARBA00023012"/>
    </source>
</evidence>
<dbReference type="PANTHER" id="PTHR43047">
    <property type="entry name" value="TWO-COMPONENT HISTIDINE PROTEIN KINASE"/>
    <property type="match status" value="1"/>
</dbReference>
<dbReference type="Pfam" id="PF00512">
    <property type="entry name" value="HisKA"/>
    <property type="match status" value="1"/>
</dbReference>
<feature type="domain" description="PAS" evidence="14">
    <location>
        <begin position="161"/>
        <end position="232"/>
    </location>
</feature>
<dbReference type="SMART" id="SM00091">
    <property type="entry name" value="PAS"/>
    <property type="match status" value="2"/>
</dbReference>
<dbReference type="Pfam" id="PF08447">
    <property type="entry name" value="PAS_3"/>
    <property type="match status" value="1"/>
</dbReference>
<keyword evidence="8" id="KW-0418">Kinase</keyword>
<evidence type="ECO:0000259" key="13">
    <source>
        <dbReference type="PROSITE" id="PS50109"/>
    </source>
</evidence>
<protein>
    <recommendedName>
        <fullName evidence="3">histidine kinase</fullName>
        <ecNumber evidence="3">2.7.13.3</ecNumber>
    </recommendedName>
</protein>
<dbReference type="InterPro" id="IPR035965">
    <property type="entry name" value="PAS-like_dom_sf"/>
</dbReference>
<dbReference type="InterPro" id="IPR004358">
    <property type="entry name" value="Sig_transdc_His_kin-like_C"/>
</dbReference>
<dbReference type="EC" id="2.7.13.3" evidence="3"/>
<dbReference type="InterPro" id="IPR036890">
    <property type="entry name" value="HATPase_C_sf"/>
</dbReference>
<feature type="coiled-coil region" evidence="12">
    <location>
        <begin position="6"/>
        <end position="40"/>
    </location>
</feature>
<reference evidence="17" key="1">
    <citation type="submission" date="2016-10" db="EMBL/GenBank/DDBJ databases">
        <authorList>
            <person name="Varghese N."/>
            <person name="Submissions S."/>
        </authorList>
    </citation>
    <scope>NUCLEOTIDE SEQUENCE [LARGE SCALE GENOMIC DNA]</scope>
    <source>
        <strain evidence="17">SLH 33</strain>
    </source>
</reference>
<evidence type="ECO:0000256" key="5">
    <source>
        <dbReference type="ARBA" id="ARBA00022553"/>
    </source>
</evidence>
<dbReference type="PANTHER" id="PTHR43047:SF72">
    <property type="entry name" value="OSMOSENSING HISTIDINE PROTEIN KINASE SLN1"/>
    <property type="match status" value="1"/>
</dbReference>
<evidence type="ECO:0000256" key="1">
    <source>
        <dbReference type="ARBA" id="ARBA00000085"/>
    </source>
</evidence>
<dbReference type="GO" id="GO:0005886">
    <property type="term" value="C:plasma membrane"/>
    <property type="evidence" value="ECO:0007669"/>
    <property type="project" value="UniProtKB-SubCell"/>
</dbReference>
<dbReference type="PROSITE" id="PS50109">
    <property type="entry name" value="HIS_KIN"/>
    <property type="match status" value="1"/>
</dbReference>
<dbReference type="GO" id="GO:0009927">
    <property type="term" value="F:histidine phosphotransfer kinase activity"/>
    <property type="evidence" value="ECO:0007669"/>
    <property type="project" value="TreeGrafter"/>
</dbReference>
<keyword evidence="7" id="KW-0547">Nucleotide-binding</keyword>
<evidence type="ECO:0000256" key="6">
    <source>
        <dbReference type="ARBA" id="ARBA00022679"/>
    </source>
</evidence>
<gene>
    <name evidence="16" type="ORF">SAMN04488587_0535</name>
</gene>
<dbReference type="InterPro" id="IPR000700">
    <property type="entry name" value="PAS-assoc_C"/>
</dbReference>
<dbReference type="SUPFAM" id="SSF55874">
    <property type="entry name" value="ATPase domain of HSP90 chaperone/DNA topoisomerase II/histidine kinase"/>
    <property type="match status" value="1"/>
</dbReference>
<dbReference type="PROSITE" id="PS50113">
    <property type="entry name" value="PAC"/>
    <property type="match status" value="1"/>
</dbReference>
<dbReference type="EMBL" id="FOHQ01000001">
    <property type="protein sequence ID" value="SES67954.1"/>
    <property type="molecule type" value="Genomic_DNA"/>
</dbReference>
<dbReference type="InterPro" id="IPR036097">
    <property type="entry name" value="HisK_dim/P_sf"/>
</dbReference>
<dbReference type="InterPro" id="IPR003594">
    <property type="entry name" value="HATPase_dom"/>
</dbReference>
<dbReference type="Proteomes" id="UP000243338">
    <property type="component" value="Unassembled WGS sequence"/>
</dbReference>
<dbReference type="CDD" id="cd00082">
    <property type="entry name" value="HisKA"/>
    <property type="match status" value="1"/>
</dbReference>
<dbReference type="NCBIfam" id="TIGR00229">
    <property type="entry name" value="sensory_box"/>
    <property type="match status" value="2"/>
</dbReference>
<organism evidence="16 17">
    <name type="scientific">Methanococcoides vulcani</name>
    <dbReference type="NCBI Taxonomy" id="1353158"/>
    <lineage>
        <taxon>Archaea</taxon>
        <taxon>Methanobacteriati</taxon>
        <taxon>Methanobacteriota</taxon>
        <taxon>Stenosarchaea group</taxon>
        <taxon>Methanomicrobia</taxon>
        <taxon>Methanosarcinales</taxon>
        <taxon>Methanosarcinaceae</taxon>
        <taxon>Methanococcoides</taxon>
    </lineage>
</organism>
<dbReference type="STRING" id="1353158.SAMN04488587_0535"/>
<dbReference type="OrthoDB" id="342253at2157"/>
<dbReference type="CDD" id="cd00130">
    <property type="entry name" value="PAS"/>
    <property type="match status" value="2"/>
</dbReference>
<dbReference type="InterPro" id="IPR001610">
    <property type="entry name" value="PAC"/>
</dbReference>
<dbReference type="InterPro" id="IPR005467">
    <property type="entry name" value="His_kinase_dom"/>
</dbReference>
<name>A0A1H9YGA2_9EURY</name>
<dbReference type="PROSITE" id="PS50112">
    <property type="entry name" value="PAS"/>
    <property type="match status" value="2"/>
</dbReference>
<dbReference type="PRINTS" id="PR00344">
    <property type="entry name" value="BCTRLSENSOR"/>
</dbReference>
<dbReference type="Gene3D" id="3.30.450.20">
    <property type="entry name" value="PAS domain"/>
    <property type="match status" value="2"/>
</dbReference>
<dbReference type="AlphaFoldDB" id="A0A1H9YGA2"/>
<evidence type="ECO:0000256" key="9">
    <source>
        <dbReference type="ARBA" id="ARBA00022840"/>
    </source>
</evidence>
<evidence type="ECO:0000256" key="4">
    <source>
        <dbReference type="ARBA" id="ARBA00022475"/>
    </source>
</evidence>
<dbReference type="Pfam" id="PF02518">
    <property type="entry name" value="HATPase_c"/>
    <property type="match status" value="1"/>
</dbReference>
<dbReference type="Gene3D" id="3.30.565.10">
    <property type="entry name" value="Histidine kinase-like ATPase, C-terminal domain"/>
    <property type="match status" value="1"/>
</dbReference>
<feature type="domain" description="PAS" evidence="14">
    <location>
        <begin position="37"/>
        <end position="107"/>
    </location>
</feature>
<dbReference type="InterPro" id="IPR013655">
    <property type="entry name" value="PAS_fold_3"/>
</dbReference>
<evidence type="ECO:0000313" key="16">
    <source>
        <dbReference type="EMBL" id="SES67954.1"/>
    </source>
</evidence>
<evidence type="ECO:0000256" key="8">
    <source>
        <dbReference type="ARBA" id="ARBA00022777"/>
    </source>
</evidence>
<evidence type="ECO:0000256" key="7">
    <source>
        <dbReference type="ARBA" id="ARBA00022741"/>
    </source>
</evidence>
<dbReference type="InterPro" id="IPR003661">
    <property type="entry name" value="HisK_dim/P_dom"/>
</dbReference>
<keyword evidence="10" id="KW-0902">Two-component regulatory system</keyword>
<dbReference type="FunFam" id="3.30.565.10:FF:000023">
    <property type="entry name" value="PAS domain-containing sensor histidine kinase"/>
    <property type="match status" value="1"/>
</dbReference>
<evidence type="ECO:0000256" key="12">
    <source>
        <dbReference type="SAM" id="Coils"/>
    </source>
</evidence>
<keyword evidence="5" id="KW-0597">Phosphoprotein</keyword>
<dbReference type="CDD" id="cd16922">
    <property type="entry name" value="HATPase_EvgS-ArcB-TorS-like"/>
    <property type="match status" value="1"/>
</dbReference>
<dbReference type="InterPro" id="IPR000014">
    <property type="entry name" value="PAS"/>
</dbReference>
<evidence type="ECO:0000259" key="14">
    <source>
        <dbReference type="PROSITE" id="PS50112"/>
    </source>
</evidence>
<evidence type="ECO:0000256" key="11">
    <source>
        <dbReference type="ARBA" id="ARBA00023136"/>
    </source>
</evidence>
<dbReference type="SMART" id="SM00387">
    <property type="entry name" value="HATPase_c"/>
    <property type="match status" value="1"/>
</dbReference>
<keyword evidence="12" id="KW-0175">Coiled coil</keyword>
<dbReference type="SUPFAM" id="SSF47384">
    <property type="entry name" value="Homodimeric domain of signal transducing histidine kinase"/>
    <property type="match status" value="1"/>
</dbReference>
<dbReference type="SMART" id="SM00388">
    <property type="entry name" value="HisKA"/>
    <property type="match status" value="1"/>
</dbReference>
<evidence type="ECO:0000256" key="3">
    <source>
        <dbReference type="ARBA" id="ARBA00012438"/>
    </source>
</evidence>
<evidence type="ECO:0000313" key="17">
    <source>
        <dbReference type="Proteomes" id="UP000243338"/>
    </source>
</evidence>
<proteinExistence type="predicted"/>